<keyword evidence="9" id="KW-0119">Carbohydrate metabolism</keyword>
<dbReference type="Gene3D" id="1.10.3720.10">
    <property type="entry name" value="MetI-like"/>
    <property type="match status" value="1"/>
</dbReference>
<sequence length="504" mass="54177">MSLLRQQGPTAAVPLPRPTPQGGGAQAAGRKAGRRTGRLSGRTRHKAMGLLLVTPFGLLFLAFLVAPLVYAFWLSLRTSTLVGGDHFSWFTNYKQTFTDPHFLSGVRRVIVFGLVQIPVMLGLALLGALIIDEVSSRLAKVFRMTLFMPYAVPAVIGALMWGFLYSPTFGPVNSLSHALGLGKVGLLGHSLMLTSLGNIVTWQWTGDSVNTYAVNDLVAVVDAVEDKEAAELAAEYVESYDVVPALRPGGIRHDSLLYAARLELGLRGFLTEGGFTAFTTNFEDLGGLRQLPGIAVQRLMADGYGFGGEGDWKTSALLRTMKVMGAGRPGGTSFMEDYTYHLGPGTPRVLGAHMLEVCPSVAADRPRCEIHPLSIGGREDPVRLVFDAAEGPAVVVGLSDLGDRFRLTANAVDVMAPSQPLPHLPVARAVWKPRPSLAESAESWLLAGAPHHTVLSSAVDLETLTDFAAMAGVELLTIDENTTSDRLAKEIRWNAAYHRLAQAL</sequence>
<dbReference type="InterPro" id="IPR035906">
    <property type="entry name" value="MetI-like_sf"/>
</dbReference>
<feature type="region of interest" description="Disordered" evidence="10">
    <location>
        <begin position="1"/>
        <end position="39"/>
    </location>
</feature>
<dbReference type="GO" id="GO:0005829">
    <property type="term" value="C:cytosol"/>
    <property type="evidence" value="ECO:0007669"/>
    <property type="project" value="TreeGrafter"/>
</dbReference>
<keyword evidence="7" id="KW-0464">Manganese</keyword>
<dbReference type="InterPro" id="IPR024664">
    <property type="entry name" value="Ara_Isoase_C"/>
</dbReference>
<dbReference type="InterPro" id="IPR009015">
    <property type="entry name" value="Fucose_isomerase_N/cen_sf"/>
</dbReference>
<evidence type="ECO:0000256" key="2">
    <source>
        <dbReference type="ARBA" id="ARBA00022692"/>
    </source>
</evidence>
<evidence type="ECO:0000313" key="14">
    <source>
        <dbReference type="EMBL" id="EKX68227.1"/>
    </source>
</evidence>
<feature type="domain" description="L-arabinose isomerase C-terminal" evidence="12">
    <location>
        <begin position="331"/>
        <end position="474"/>
    </location>
</feature>
<organism evidence="14 15">
    <name type="scientific">Streptomyces ipomoeae 91-03</name>
    <dbReference type="NCBI Taxonomy" id="698759"/>
    <lineage>
        <taxon>Bacteria</taxon>
        <taxon>Bacillati</taxon>
        <taxon>Actinomycetota</taxon>
        <taxon>Actinomycetes</taxon>
        <taxon>Kitasatosporales</taxon>
        <taxon>Streptomycetaceae</taxon>
        <taxon>Streptomyces</taxon>
    </lineage>
</organism>
<dbReference type="EC" id="5.3.1.4" evidence="14"/>
<dbReference type="PANTHER" id="PTHR38464:SF1">
    <property type="entry name" value="L-ARABINOSE ISOMERASE"/>
    <property type="match status" value="1"/>
</dbReference>
<dbReference type="InterPro" id="IPR004216">
    <property type="entry name" value="Fuc/Ara_isomerase_C"/>
</dbReference>
<feature type="transmembrane region" description="Helical" evidence="11">
    <location>
        <begin position="48"/>
        <end position="73"/>
    </location>
</feature>
<dbReference type="SUPFAM" id="SSF161098">
    <property type="entry name" value="MetI-like"/>
    <property type="match status" value="1"/>
</dbReference>
<dbReference type="EMBL" id="AEJC01000094">
    <property type="protein sequence ID" value="EKX68227.1"/>
    <property type="molecule type" value="Genomic_DNA"/>
</dbReference>
<name>L1L5M4_9ACTN</name>
<evidence type="ECO:0000256" key="8">
    <source>
        <dbReference type="ARBA" id="ARBA00023235"/>
    </source>
</evidence>
<dbReference type="InterPro" id="IPR003762">
    <property type="entry name" value="Lara_isomerase"/>
</dbReference>
<evidence type="ECO:0000256" key="11">
    <source>
        <dbReference type="SAM" id="Phobius"/>
    </source>
</evidence>
<comment type="subcellular location">
    <subcellularLocation>
        <location evidence="1">Membrane</location>
        <topology evidence="1">Multi-pass membrane protein</topology>
    </subcellularLocation>
</comment>
<dbReference type="InterPro" id="IPR055390">
    <property type="entry name" value="AraA_central"/>
</dbReference>
<keyword evidence="2 11" id="KW-0812">Transmembrane</keyword>
<dbReference type="GO" id="GO:0046872">
    <property type="term" value="F:metal ion binding"/>
    <property type="evidence" value="ECO:0007669"/>
    <property type="project" value="UniProtKB-KW"/>
</dbReference>
<accession>L1L5M4</accession>
<evidence type="ECO:0000256" key="3">
    <source>
        <dbReference type="ARBA" id="ARBA00022723"/>
    </source>
</evidence>
<dbReference type="GO" id="GO:0008733">
    <property type="term" value="F:L-arabinose isomerase activity"/>
    <property type="evidence" value="ECO:0007669"/>
    <property type="project" value="UniProtKB-EC"/>
</dbReference>
<feature type="transmembrane region" description="Helical" evidence="11">
    <location>
        <begin position="141"/>
        <end position="164"/>
    </location>
</feature>
<evidence type="ECO:0000259" key="13">
    <source>
        <dbReference type="Pfam" id="PF24856"/>
    </source>
</evidence>
<evidence type="ECO:0000256" key="5">
    <source>
        <dbReference type="ARBA" id="ARBA00022989"/>
    </source>
</evidence>
<dbReference type="Pfam" id="PF11762">
    <property type="entry name" value="Arabinose_Iso_C"/>
    <property type="match status" value="1"/>
</dbReference>
<evidence type="ECO:0000259" key="12">
    <source>
        <dbReference type="Pfam" id="PF11762"/>
    </source>
</evidence>
<dbReference type="SUPFAM" id="SSF53743">
    <property type="entry name" value="FucI/AraA N-terminal and middle domains"/>
    <property type="match status" value="1"/>
</dbReference>
<evidence type="ECO:0000256" key="10">
    <source>
        <dbReference type="SAM" id="MobiDB-lite"/>
    </source>
</evidence>
<comment type="caution">
    <text evidence="14">The sequence shown here is derived from an EMBL/GenBank/DDBJ whole genome shotgun (WGS) entry which is preliminary data.</text>
</comment>
<keyword evidence="4" id="KW-0054">Arabinose catabolism</keyword>
<evidence type="ECO:0000313" key="15">
    <source>
        <dbReference type="Proteomes" id="UP000010411"/>
    </source>
</evidence>
<dbReference type="PATRIC" id="fig|698759.3.peg.1223"/>
<evidence type="ECO:0000256" key="7">
    <source>
        <dbReference type="ARBA" id="ARBA00023211"/>
    </source>
</evidence>
<dbReference type="Proteomes" id="UP000010411">
    <property type="component" value="Unassembled WGS sequence"/>
</dbReference>
<keyword evidence="5 11" id="KW-1133">Transmembrane helix</keyword>
<gene>
    <name evidence="14" type="primary">araA</name>
    <name evidence="14" type="ORF">STRIP9103_05190</name>
</gene>
<feature type="transmembrane region" description="Helical" evidence="11">
    <location>
        <begin position="109"/>
        <end position="129"/>
    </location>
</feature>
<evidence type="ECO:0000256" key="4">
    <source>
        <dbReference type="ARBA" id="ARBA00022935"/>
    </source>
</evidence>
<dbReference type="AlphaFoldDB" id="L1L5M4"/>
<keyword evidence="6 11" id="KW-0472">Membrane</keyword>
<dbReference type="SUPFAM" id="SSF50443">
    <property type="entry name" value="FucI/AraA C-terminal domain-like"/>
    <property type="match status" value="1"/>
</dbReference>
<evidence type="ECO:0000256" key="1">
    <source>
        <dbReference type="ARBA" id="ARBA00004141"/>
    </source>
</evidence>
<proteinExistence type="predicted"/>
<evidence type="ECO:0000256" key="9">
    <source>
        <dbReference type="ARBA" id="ARBA00023277"/>
    </source>
</evidence>
<dbReference type="PANTHER" id="PTHR38464">
    <property type="entry name" value="L-ARABINOSE ISOMERASE"/>
    <property type="match status" value="1"/>
</dbReference>
<dbReference type="RefSeq" id="WP_009300788.1">
    <property type="nucleotide sequence ID" value="NZ_AEJC01000094.1"/>
</dbReference>
<reference evidence="14 15" key="1">
    <citation type="submission" date="2012-11" db="EMBL/GenBank/DDBJ databases">
        <authorList>
            <person name="Huguet-Tapia J.C."/>
            <person name="Durkin A.S."/>
            <person name="Pettis G.S."/>
            <person name="Badger J.H."/>
        </authorList>
    </citation>
    <scope>NUCLEOTIDE SEQUENCE [LARGE SCALE GENOMIC DNA]</scope>
    <source>
        <strain evidence="14 15">91-03</strain>
    </source>
</reference>
<feature type="domain" description="L-arabinose isomerase central" evidence="13">
    <location>
        <begin position="206"/>
        <end position="327"/>
    </location>
</feature>
<keyword evidence="15" id="KW-1185">Reference proteome</keyword>
<dbReference type="GO" id="GO:0019569">
    <property type="term" value="P:L-arabinose catabolic process to D-xylulose 5-phosphate"/>
    <property type="evidence" value="ECO:0007669"/>
    <property type="project" value="TreeGrafter"/>
</dbReference>
<dbReference type="GO" id="GO:0016020">
    <property type="term" value="C:membrane"/>
    <property type="evidence" value="ECO:0007669"/>
    <property type="project" value="UniProtKB-SubCell"/>
</dbReference>
<dbReference type="Pfam" id="PF24856">
    <property type="entry name" value="AraA_central"/>
    <property type="match status" value="1"/>
</dbReference>
<evidence type="ECO:0000256" key="6">
    <source>
        <dbReference type="ARBA" id="ARBA00023136"/>
    </source>
</evidence>
<keyword evidence="3" id="KW-0479">Metal-binding</keyword>
<protein>
    <submittedName>
        <fullName evidence="14">L-arabinose isomerase</fullName>
        <ecNumber evidence="14">5.3.1.4</ecNumber>
    </submittedName>
</protein>
<keyword evidence="8 14" id="KW-0413">Isomerase</keyword>